<sequence length="997" mass="113985">MQEDFKKVVTSLGSFVLVTGAACAAVASGGTIMSGVIGGMLTGLATNMVDSQFKRLRTLLIKTPASKLNNDLEELISRAVILTLRNIGKSYKNEIRQDIWEEVIKKTINRLINDVKVANEQSLLNQPAVVQHIDEAGSEEGIVQLLFTEADKLPTIHPHHSFSDFFKKNFVPNLQLCFGELLKDPKNHKALVDYQRNIMVAIQQNSRDLLQKQEALQHEFKDSQATLQTVLQQLSEKTQELATAEDTQLLRAELEQYLQPLRQEVTLLVTLTGEIRDEVKEIKEIAEENQRGIEAIREQVAEGKTALVNKYLGKPPYFTEVFLGREYDLTAIHQKLFEGNNLLLLVNGEGGIGKTTLAARYYYTYQKEYAHLAWVFAERSLAEALLTLAIPLSVSFETQQTSEGQLDALLDRMRQLPKPSLLIVDNANRLADLEKHYSKLRSFPNFHVLLTTRITEFEQATLHKVTPLSDDEAKALFTRHYSEHKEEDCLLQQLLEAIGKNTLVIELLAKNLRNHNRLKPQYSLRDLLGDLQQKGLFNVQSKEVSTTYQAENDTFRKEKPEDIIAAMYDLGELSLEEQTMMGIMSVLPAENIPFDTLEPLLPAMEDFGSILLGLAQQGWLEWNETQRSFKISPVVQEVVRAKNEKLRVLCRPLIEGLIEKLWYESSTKHLLKATHEAGAVYTHYANHILNRSVDIVFDKPTLFDRIGNFYSMTGNLNIALECYQKYNYAAEELCHNNPQNAFLQKELAMSYSKLGEIHSSLGNPAESLKHFRNETVLFVQLYRIYQQNTSLHHGLSVSYSRLGDAYLTSGELAKALKYYKQSNQLIEQLCQAASQNIRYKSDLALSYSKLGNAYSALNPNEALEYYRNCTVLLLKLYKAEPQNIAFKNRLASSYEVLRGAYLDLGNNLSKALAYSKKYVFLSEELYQSNPQNVEFKNGLILSYIKMGEIYEWRNELHRCLPYYQKARLLLTEWIKQFPQYVDFKKHLNWIKQKLGEE</sequence>
<dbReference type="Pfam" id="PF00931">
    <property type="entry name" value="NB-ARC"/>
    <property type="match status" value="1"/>
</dbReference>
<reference evidence="4" key="1">
    <citation type="journal article" date="2023" name="Comput. Struct. Biotechnol. J.">
        <title>Discovery of a novel marine Bacteroidetes with a rich repertoire of carbohydrate-active enzymes.</title>
        <authorList>
            <person name="Chen B."/>
            <person name="Liu G."/>
            <person name="Chen Q."/>
            <person name="Wang H."/>
            <person name="Liu L."/>
            <person name="Tang K."/>
        </authorList>
    </citation>
    <scope>NUCLEOTIDE SEQUENCE</scope>
    <source>
        <strain evidence="4">TK19036</strain>
    </source>
</reference>
<accession>A0AA49JI65</accession>
<dbReference type="EMBL" id="CP120682">
    <property type="protein sequence ID" value="WKN39715.1"/>
    <property type="molecule type" value="Genomic_DNA"/>
</dbReference>
<dbReference type="Gene3D" id="1.25.40.10">
    <property type="entry name" value="Tetratricopeptide repeat domain"/>
    <property type="match status" value="2"/>
</dbReference>
<feature type="repeat" description="TPR" evidence="1">
    <location>
        <begin position="796"/>
        <end position="829"/>
    </location>
</feature>
<dbReference type="Gene3D" id="3.40.50.300">
    <property type="entry name" value="P-loop containing nucleotide triphosphate hydrolases"/>
    <property type="match status" value="1"/>
</dbReference>
<organism evidence="4">
    <name type="scientific">Roseihalotalea indica</name>
    <dbReference type="NCBI Taxonomy" id="2867963"/>
    <lineage>
        <taxon>Bacteria</taxon>
        <taxon>Pseudomonadati</taxon>
        <taxon>Bacteroidota</taxon>
        <taxon>Cytophagia</taxon>
        <taxon>Cytophagales</taxon>
        <taxon>Catalimonadaceae</taxon>
        <taxon>Roseihalotalea</taxon>
    </lineage>
</organism>
<dbReference type="InterPro" id="IPR002182">
    <property type="entry name" value="NB-ARC"/>
</dbReference>
<evidence type="ECO:0000313" key="4">
    <source>
        <dbReference type="EMBL" id="WKN39715.1"/>
    </source>
</evidence>
<feature type="domain" description="NB-ARC" evidence="3">
    <location>
        <begin position="326"/>
        <end position="480"/>
    </location>
</feature>
<reference evidence="4" key="2">
    <citation type="journal article" date="2024" name="Antonie Van Leeuwenhoek">
        <title>Roseihalotalea indica gen. nov., sp. nov., a halophilic Bacteroidetes from mesopelagic Southwest Indian Ocean with higher carbohydrate metabolic potential.</title>
        <authorList>
            <person name="Chen B."/>
            <person name="Zhang M."/>
            <person name="Lin D."/>
            <person name="Ye J."/>
            <person name="Tang K."/>
        </authorList>
    </citation>
    <scope>NUCLEOTIDE SEQUENCE</scope>
    <source>
        <strain evidence="4">TK19036</strain>
    </source>
</reference>
<gene>
    <name evidence="4" type="ORF">K4G66_13540</name>
</gene>
<dbReference type="GO" id="GO:0043531">
    <property type="term" value="F:ADP binding"/>
    <property type="evidence" value="ECO:0007669"/>
    <property type="project" value="InterPro"/>
</dbReference>
<dbReference type="PANTHER" id="PTHR47691">
    <property type="entry name" value="REGULATOR-RELATED"/>
    <property type="match status" value="1"/>
</dbReference>
<dbReference type="SUPFAM" id="SSF52540">
    <property type="entry name" value="P-loop containing nucleoside triphosphate hydrolases"/>
    <property type="match status" value="1"/>
</dbReference>
<dbReference type="SMART" id="SM00028">
    <property type="entry name" value="TPR"/>
    <property type="match status" value="5"/>
</dbReference>
<dbReference type="InterPro" id="IPR011990">
    <property type="entry name" value="TPR-like_helical_dom_sf"/>
</dbReference>
<dbReference type="PROSITE" id="PS51257">
    <property type="entry name" value="PROKAR_LIPOPROTEIN"/>
    <property type="match status" value="1"/>
</dbReference>
<keyword evidence="2" id="KW-0175">Coiled coil</keyword>
<dbReference type="PANTHER" id="PTHR47691:SF3">
    <property type="entry name" value="HTH-TYPE TRANSCRIPTIONAL REGULATOR RV0890C-RELATED"/>
    <property type="match status" value="1"/>
</dbReference>
<evidence type="ECO:0000259" key="3">
    <source>
        <dbReference type="Pfam" id="PF00931"/>
    </source>
</evidence>
<dbReference type="InterPro" id="IPR019734">
    <property type="entry name" value="TPR_rpt"/>
</dbReference>
<proteinExistence type="predicted"/>
<evidence type="ECO:0000256" key="2">
    <source>
        <dbReference type="SAM" id="Coils"/>
    </source>
</evidence>
<protein>
    <submittedName>
        <fullName evidence="4">NB-ARC domain-containing protein</fullName>
    </submittedName>
</protein>
<dbReference type="PROSITE" id="PS50005">
    <property type="entry name" value="TPR"/>
    <property type="match status" value="1"/>
</dbReference>
<evidence type="ECO:0000256" key="1">
    <source>
        <dbReference type="PROSITE-ProRule" id="PRU00339"/>
    </source>
</evidence>
<dbReference type="AlphaFoldDB" id="A0AA49JI65"/>
<name>A0AA49JI65_9BACT</name>
<feature type="coiled-coil region" evidence="2">
    <location>
        <begin position="227"/>
        <end position="288"/>
    </location>
</feature>
<keyword evidence="1" id="KW-0802">TPR repeat</keyword>
<dbReference type="InterPro" id="IPR027417">
    <property type="entry name" value="P-loop_NTPase"/>
</dbReference>
<dbReference type="SUPFAM" id="SSF48452">
    <property type="entry name" value="TPR-like"/>
    <property type="match status" value="2"/>
</dbReference>